<evidence type="ECO:0000256" key="1">
    <source>
        <dbReference type="ARBA" id="ARBA00004141"/>
    </source>
</evidence>
<dbReference type="InterPro" id="IPR036458">
    <property type="entry name" value="Na:dicarbo_symporter_sf"/>
</dbReference>
<evidence type="ECO:0000256" key="5">
    <source>
        <dbReference type="ARBA" id="ARBA00022847"/>
    </source>
</evidence>
<feature type="transmembrane region" description="Helical" evidence="9">
    <location>
        <begin position="63"/>
        <end position="81"/>
    </location>
</feature>
<evidence type="ECO:0000256" key="2">
    <source>
        <dbReference type="ARBA" id="ARBA00006148"/>
    </source>
</evidence>
<comment type="caution">
    <text evidence="10">The sequence shown here is derived from an EMBL/GenBank/DDBJ whole genome shotgun (WGS) entry which is preliminary data.</text>
</comment>
<feature type="transmembrane region" description="Helical" evidence="9">
    <location>
        <begin position="276"/>
        <end position="302"/>
    </location>
</feature>
<sequence>MNNKFLKEHLLTILTVSSVVLGVIVGIIVRASVLDGDDDKFKARTIMYVNFLGDLFLRMLKSLILPLIISSLIAAVGSLDISLSKTIGLRAIAYYLLTTVFAVILGIILVMTIRPGVDRSENSNENTTTPAAVQRAITTPDTMLDLVRNIFPPNLVQACMQQYQTVLTPNKIQNMSDPTNSSNYVLGTDLDEFIISGKYVDSMNVMGIVVASIVFGIAIASTREHSRNLLSVCNELSHVMMKVTRWVIWLSPIGVFFLVLSKLMEMENILDVFAKLGLYFVTVAGGIIFHGFVILPAIYFFLTKKNPVKFVGNMAQAIATAFGTSSSSATLPVTMECLEHNNKVDGRVTRFVLPIGATINMDGTALYEAVAALFIAQLRKVPLSFTQIVAVSITSTAASIGAAGIPQAGLVTLVMVLDTVGLPAEDVTYIIAIDWIIDRIRTVVNVLGDSFGAAIVEHYSKKDLERSMETPPRVNGNMIVPIDAYKGNDNSTFVDERM</sequence>
<dbReference type="InterPro" id="IPR050746">
    <property type="entry name" value="DAACS"/>
</dbReference>
<dbReference type="PANTHER" id="PTHR11958">
    <property type="entry name" value="SODIUM/DICARBOXYLATE SYMPORTER-RELATED"/>
    <property type="match status" value="1"/>
</dbReference>
<dbReference type="GO" id="GO:0005313">
    <property type="term" value="F:L-glutamate transmembrane transporter activity"/>
    <property type="evidence" value="ECO:0007669"/>
    <property type="project" value="TreeGrafter"/>
</dbReference>
<keyword evidence="7 9" id="KW-0472">Membrane</keyword>
<keyword evidence="3 9" id="KW-0813">Transport</keyword>
<protein>
    <recommendedName>
        <fullName evidence="9">Amino acid transporter</fullName>
    </recommendedName>
</protein>
<feature type="transmembrane region" description="Helical" evidence="9">
    <location>
        <begin position="243"/>
        <end position="264"/>
    </location>
</feature>
<dbReference type="InterPro" id="IPR018107">
    <property type="entry name" value="Na-dicarboxylate_symporter_CS"/>
</dbReference>
<dbReference type="PANTHER" id="PTHR11958:SF63">
    <property type="entry name" value="AMINO ACID TRANSPORTER"/>
    <property type="match status" value="1"/>
</dbReference>
<name>A0A9J6CQZ2_POLVA</name>
<keyword evidence="8" id="KW-0325">Glycoprotein</keyword>
<organism evidence="10 11">
    <name type="scientific">Polypedilum vanderplanki</name>
    <name type="common">Sleeping chironomid midge</name>
    <dbReference type="NCBI Taxonomy" id="319348"/>
    <lineage>
        <taxon>Eukaryota</taxon>
        <taxon>Metazoa</taxon>
        <taxon>Ecdysozoa</taxon>
        <taxon>Arthropoda</taxon>
        <taxon>Hexapoda</taxon>
        <taxon>Insecta</taxon>
        <taxon>Pterygota</taxon>
        <taxon>Neoptera</taxon>
        <taxon>Endopterygota</taxon>
        <taxon>Diptera</taxon>
        <taxon>Nematocera</taxon>
        <taxon>Chironomoidea</taxon>
        <taxon>Chironomidae</taxon>
        <taxon>Chironominae</taxon>
        <taxon>Polypedilum</taxon>
        <taxon>Polypedilum</taxon>
    </lineage>
</organism>
<dbReference type="Proteomes" id="UP001107558">
    <property type="component" value="Chromosome 1"/>
</dbReference>
<keyword evidence="4 9" id="KW-0812">Transmembrane</keyword>
<keyword evidence="6 9" id="KW-1133">Transmembrane helix</keyword>
<dbReference type="SUPFAM" id="SSF118215">
    <property type="entry name" value="Proton glutamate symport protein"/>
    <property type="match status" value="1"/>
</dbReference>
<keyword evidence="11" id="KW-1185">Reference proteome</keyword>
<dbReference type="Gene3D" id="1.10.3860.10">
    <property type="entry name" value="Sodium:dicarboxylate symporter"/>
    <property type="match status" value="1"/>
</dbReference>
<comment type="similarity">
    <text evidence="2 9">Belongs to the dicarboxylate/amino acid:cation symporter (DAACS) (TC 2.A.23) family.</text>
</comment>
<dbReference type="OrthoDB" id="5877963at2759"/>
<dbReference type="InterPro" id="IPR001991">
    <property type="entry name" value="Na-dicarboxylate_symporter"/>
</dbReference>
<dbReference type="EMBL" id="JADBJN010000001">
    <property type="protein sequence ID" value="KAG5684633.1"/>
    <property type="molecule type" value="Genomic_DNA"/>
</dbReference>
<feature type="transmembrane region" description="Helical" evidence="9">
    <location>
        <begin position="12"/>
        <end position="33"/>
    </location>
</feature>
<feature type="transmembrane region" description="Helical" evidence="9">
    <location>
        <begin position="203"/>
        <end position="222"/>
    </location>
</feature>
<dbReference type="PROSITE" id="PS00714">
    <property type="entry name" value="NA_DICARBOXYL_SYMP_2"/>
    <property type="match status" value="1"/>
</dbReference>
<evidence type="ECO:0000313" key="10">
    <source>
        <dbReference type="EMBL" id="KAG5684633.1"/>
    </source>
</evidence>
<dbReference type="Pfam" id="PF00375">
    <property type="entry name" value="SDF"/>
    <property type="match status" value="1"/>
</dbReference>
<gene>
    <name evidence="10" type="ORF">PVAND_013854</name>
</gene>
<evidence type="ECO:0000256" key="7">
    <source>
        <dbReference type="ARBA" id="ARBA00023136"/>
    </source>
</evidence>
<evidence type="ECO:0000256" key="3">
    <source>
        <dbReference type="ARBA" id="ARBA00022448"/>
    </source>
</evidence>
<dbReference type="GO" id="GO:0015175">
    <property type="term" value="F:neutral L-amino acid transmembrane transporter activity"/>
    <property type="evidence" value="ECO:0007669"/>
    <property type="project" value="TreeGrafter"/>
</dbReference>
<reference evidence="10" key="1">
    <citation type="submission" date="2021-03" db="EMBL/GenBank/DDBJ databases">
        <title>Chromosome level genome of the anhydrobiotic midge Polypedilum vanderplanki.</title>
        <authorList>
            <person name="Yoshida Y."/>
            <person name="Kikawada T."/>
            <person name="Gusev O."/>
        </authorList>
    </citation>
    <scope>NUCLEOTIDE SEQUENCE</scope>
    <source>
        <strain evidence="10">NIAS01</strain>
        <tissue evidence="10">Whole body or cell culture</tissue>
    </source>
</reference>
<evidence type="ECO:0000256" key="9">
    <source>
        <dbReference type="RuleBase" id="RU361216"/>
    </source>
</evidence>
<comment type="subcellular location">
    <subcellularLocation>
        <location evidence="1 9">Membrane</location>
        <topology evidence="1 9">Multi-pass membrane protein</topology>
    </subcellularLocation>
</comment>
<dbReference type="GO" id="GO:0005886">
    <property type="term" value="C:plasma membrane"/>
    <property type="evidence" value="ECO:0007669"/>
    <property type="project" value="TreeGrafter"/>
</dbReference>
<keyword evidence="5 9" id="KW-0769">Symport</keyword>
<proteinExistence type="inferred from homology"/>
<dbReference type="GO" id="GO:0015501">
    <property type="term" value="F:glutamate:sodium symporter activity"/>
    <property type="evidence" value="ECO:0007669"/>
    <property type="project" value="TreeGrafter"/>
</dbReference>
<feature type="transmembrane region" description="Helical" evidence="9">
    <location>
        <begin position="93"/>
        <end position="113"/>
    </location>
</feature>
<dbReference type="AlphaFoldDB" id="A0A9J6CQZ2"/>
<evidence type="ECO:0000256" key="4">
    <source>
        <dbReference type="ARBA" id="ARBA00022692"/>
    </source>
</evidence>
<evidence type="ECO:0000256" key="8">
    <source>
        <dbReference type="ARBA" id="ARBA00023180"/>
    </source>
</evidence>
<evidence type="ECO:0000256" key="6">
    <source>
        <dbReference type="ARBA" id="ARBA00022989"/>
    </source>
</evidence>
<accession>A0A9J6CQZ2</accession>
<evidence type="ECO:0000313" key="11">
    <source>
        <dbReference type="Proteomes" id="UP001107558"/>
    </source>
</evidence>
<dbReference type="PRINTS" id="PR00173">
    <property type="entry name" value="EDTRNSPORT"/>
</dbReference>